<protein>
    <submittedName>
        <fullName evidence="2">BRO family protein</fullName>
    </submittedName>
</protein>
<evidence type="ECO:0000313" key="2">
    <source>
        <dbReference type="EMBL" id="MDW8645832.1"/>
    </source>
</evidence>
<accession>A0AAJ2PGD3</accession>
<comment type="caution">
    <text evidence="2">The sequence shown here is derived from an EMBL/GenBank/DDBJ whole genome shotgun (WGS) entry which is preliminary data.</text>
</comment>
<gene>
    <name evidence="2" type="ORF">Q7V66_06680</name>
</gene>
<organism evidence="2 3">
    <name type="scientific">Streptococcus suis</name>
    <dbReference type="NCBI Taxonomy" id="1307"/>
    <lineage>
        <taxon>Bacteria</taxon>
        <taxon>Bacillati</taxon>
        <taxon>Bacillota</taxon>
        <taxon>Bacilli</taxon>
        <taxon>Lactobacillales</taxon>
        <taxon>Streptococcaceae</taxon>
        <taxon>Streptococcus</taxon>
    </lineage>
</organism>
<reference evidence="2" key="1">
    <citation type="submission" date="2023-07" db="EMBL/GenBank/DDBJ databases">
        <title>Characterization of virulence traits, antimicrobial resistance genes carried by mobile genetic elements and competence in Streptococcus suis strains isolated in France.</title>
        <authorList>
            <person name="Dechene-Tempier M."/>
            <person name="Marois-Crehan C."/>
            <person name="De Boisseson C."/>
            <person name="Lucas P."/>
            <person name="Bougeard S."/>
            <person name="Libante V."/>
            <person name="Payot S."/>
        </authorList>
    </citation>
    <scope>NUCLEOTIDE SEQUENCE</scope>
    <source>
        <strain evidence="2">1551</strain>
    </source>
</reference>
<dbReference type="AlphaFoldDB" id="A0AAJ2PGD3"/>
<dbReference type="InterPro" id="IPR005039">
    <property type="entry name" value="Ant_C"/>
</dbReference>
<evidence type="ECO:0000313" key="3">
    <source>
        <dbReference type="Proteomes" id="UP001276229"/>
    </source>
</evidence>
<dbReference type="Proteomes" id="UP001276229">
    <property type="component" value="Unassembled WGS sequence"/>
</dbReference>
<dbReference type="Pfam" id="PF03374">
    <property type="entry name" value="ANT"/>
    <property type="match status" value="1"/>
</dbReference>
<sequence>MELQIFKNEQFGEVRTADIKGEVYFNLKDCCKILEIKNHKDTVKRLNQHGVVTTDLIDSLGRTQQANFINESNFYKLVFQSRKPEAEKFADWVTSEVLPAIRKHGGYLTDNKLEEALLNPDTLISLATQLKEEREARKQLQVANSQLMVDNQIMQPKAQYFDDLVARNLLTSFRDTAKMLKIKEREFINWLLDKKFLYRDKKGKLVPFANKNDGLFEIKETKNESTAWKGTQTLVTPKGRETFNILLRV</sequence>
<evidence type="ECO:0000259" key="1">
    <source>
        <dbReference type="PROSITE" id="PS51750"/>
    </source>
</evidence>
<dbReference type="GO" id="GO:0003677">
    <property type="term" value="F:DNA binding"/>
    <property type="evidence" value="ECO:0007669"/>
    <property type="project" value="InterPro"/>
</dbReference>
<dbReference type="SMART" id="SM01040">
    <property type="entry name" value="Bro-N"/>
    <property type="match status" value="1"/>
</dbReference>
<feature type="domain" description="Bro-N" evidence="1">
    <location>
        <begin position="1"/>
        <end position="105"/>
    </location>
</feature>
<dbReference type="PANTHER" id="PTHR36180">
    <property type="entry name" value="DNA-BINDING PROTEIN-RELATED-RELATED"/>
    <property type="match status" value="1"/>
</dbReference>
<proteinExistence type="predicted"/>
<dbReference type="InterPro" id="IPR003497">
    <property type="entry name" value="BRO_N_domain"/>
</dbReference>
<dbReference type="PROSITE" id="PS51750">
    <property type="entry name" value="BRO_N"/>
    <property type="match status" value="1"/>
</dbReference>
<dbReference type="Pfam" id="PF02498">
    <property type="entry name" value="Bro-N"/>
    <property type="match status" value="1"/>
</dbReference>
<name>A0AAJ2PGD3_STRSU</name>
<dbReference type="PANTHER" id="PTHR36180:SF2">
    <property type="entry name" value="BRO FAMILY PROTEIN"/>
    <property type="match status" value="1"/>
</dbReference>
<dbReference type="EMBL" id="JAUTFL010000013">
    <property type="protein sequence ID" value="MDW8645832.1"/>
    <property type="molecule type" value="Genomic_DNA"/>
</dbReference>